<comment type="caution">
    <text evidence="2">The sequence shown here is derived from an EMBL/GenBank/DDBJ whole genome shotgun (WGS) entry which is preliminary data.</text>
</comment>
<dbReference type="Proteomes" id="UP001311915">
    <property type="component" value="Unassembled WGS sequence"/>
</dbReference>
<reference evidence="2 3" key="1">
    <citation type="submission" date="2023-10" db="EMBL/GenBank/DDBJ databases">
        <title>Genome-Wide Identification Analysis in wild type Solanum Pinnatisectum Reveals Some Genes Defensing Phytophthora Infestans.</title>
        <authorList>
            <person name="Sun C."/>
        </authorList>
    </citation>
    <scope>NUCLEOTIDE SEQUENCE [LARGE SCALE GENOMIC DNA]</scope>
    <source>
        <strain evidence="2">LQN</strain>
        <tissue evidence="2">Leaf</tissue>
    </source>
</reference>
<keyword evidence="3" id="KW-1185">Reference proteome</keyword>
<accession>A0AAV9M3M0</accession>
<proteinExistence type="predicted"/>
<dbReference type="AlphaFoldDB" id="A0AAV9M3M0"/>
<sequence length="75" mass="8305">MEKATFLKVFLISFLLMLFGQGSHSQGGCTNDADCAKTMRCIDAHPICDTNHQCVCPQAPPANYGTRNIYKTHQN</sequence>
<name>A0AAV9M3M0_9SOLN</name>
<evidence type="ECO:0000313" key="3">
    <source>
        <dbReference type="Proteomes" id="UP001311915"/>
    </source>
</evidence>
<feature type="signal peptide" evidence="1">
    <location>
        <begin position="1"/>
        <end position="25"/>
    </location>
</feature>
<keyword evidence="1" id="KW-0732">Signal</keyword>
<feature type="chain" id="PRO_5043911572" evidence="1">
    <location>
        <begin position="26"/>
        <end position="75"/>
    </location>
</feature>
<protein>
    <submittedName>
        <fullName evidence="2">Uncharacterized protein</fullName>
    </submittedName>
</protein>
<evidence type="ECO:0000313" key="2">
    <source>
        <dbReference type="EMBL" id="KAK4732474.1"/>
    </source>
</evidence>
<organism evidence="2 3">
    <name type="scientific">Solanum pinnatisectum</name>
    <name type="common">tansyleaf nightshade</name>
    <dbReference type="NCBI Taxonomy" id="50273"/>
    <lineage>
        <taxon>Eukaryota</taxon>
        <taxon>Viridiplantae</taxon>
        <taxon>Streptophyta</taxon>
        <taxon>Embryophyta</taxon>
        <taxon>Tracheophyta</taxon>
        <taxon>Spermatophyta</taxon>
        <taxon>Magnoliopsida</taxon>
        <taxon>eudicotyledons</taxon>
        <taxon>Gunneridae</taxon>
        <taxon>Pentapetalae</taxon>
        <taxon>asterids</taxon>
        <taxon>lamiids</taxon>
        <taxon>Solanales</taxon>
        <taxon>Solanaceae</taxon>
        <taxon>Solanoideae</taxon>
        <taxon>Solaneae</taxon>
        <taxon>Solanum</taxon>
    </lineage>
</organism>
<dbReference type="EMBL" id="JAWPEI010000003">
    <property type="protein sequence ID" value="KAK4732474.1"/>
    <property type="molecule type" value="Genomic_DNA"/>
</dbReference>
<evidence type="ECO:0000256" key="1">
    <source>
        <dbReference type="SAM" id="SignalP"/>
    </source>
</evidence>
<gene>
    <name evidence="2" type="ORF">R3W88_025462</name>
</gene>